<reference evidence="1" key="1">
    <citation type="submission" date="2020-05" db="EMBL/GenBank/DDBJ databases">
        <authorList>
            <person name="Chiriac C."/>
            <person name="Salcher M."/>
            <person name="Ghai R."/>
            <person name="Kavagutti S V."/>
        </authorList>
    </citation>
    <scope>NUCLEOTIDE SEQUENCE</scope>
</reference>
<evidence type="ECO:0000313" key="1">
    <source>
        <dbReference type="EMBL" id="CAB4220119.1"/>
    </source>
</evidence>
<protein>
    <submittedName>
        <fullName evidence="1">Uncharacterized protein</fullName>
    </submittedName>
</protein>
<proteinExistence type="predicted"/>
<gene>
    <name evidence="1" type="ORF">UFOVP1620_39</name>
</gene>
<accession>A0A6J5SXW3</accession>
<organism evidence="1">
    <name type="scientific">uncultured Caudovirales phage</name>
    <dbReference type="NCBI Taxonomy" id="2100421"/>
    <lineage>
        <taxon>Viruses</taxon>
        <taxon>Duplodnaviria</taxon>
        <taxon>Heunggongvirae</taxon>
        <taxon>Uroviricota</taxon>
        <taxon>Caudoviricetes</taxon>
        <taxon>Peduoviridae</taxon>
        <taxon>Maltschvirus</taxon>
        <taxon>Maltschvirus maltsch</taxon>
    </lineage>
</organism>
<name>A0A6J5SXW3_9CAUD</name>
<dbReference type="EMBL" id="LR797487">
    <property type="protein sequence ID" value="CAB4220119.1"/>
    <property type="molecule type" value="Genomic_DNA"/>
</dbReference>
<sequence>MVVVSIDMREKSESWMSKDSANPAPVLATDSIKLIDLVWLVIGSQVRGVKDRTRVVVPSSVLAF</sequence>